<evidence type="ECO:0000313" key="3">
    <source>
        <dbReference type="EMBL" id="CAI75517.1"/>
    </source>
</evidence>
<feature type="region of interest" description="Disordered" evidence="1">
    <location>
        <begin position="1"/>
        <end position="25"/>
    </location>
</feature>
<name>Q4UCD4_THEAN</name>
<dbReference type="KEGG" id="tan:TA03845"/>
<organism evidence="3 4">
    <name type="scientific">Theileria annulata</name>
    <dbReference type="NCBI Taxonomy" id="5874"/>
    <lineage>
        <taxon>Eukaryota</taxon>
        <taxon>Sar</taxon>
        <taxon>Alveolata</taxon>
        <taxon>Apicomplexa</taxon>
        <taxon>Aconoidasida</taxon>
        <taxon>Piroplasmida</taxon>
        <taxon>Theileriidae</taxon>
        <taxon>Theileria</taxon>
    </lineage>
</organism>
<accession>Q4UCD4</accession>
<feature type="compositionally biased region" description="Basic and acidic residues" evidence="1">
    <location>
        <begin position="1"/>
        <end position="13"/>
    </location>
</feature>
<sequence length="621" mass="67981">MCKWGADEKDQEGKWTNTGKPYNSGTNPADSQDAYFWHAFDLLMVIKITLAVVFVFALQYTPHIKFTIILVMILRSSDSMFFQVYTSLLPTVLKVIPRMLIVLSLSQKVVLRLWPQSQSPELKISIAGGTIKNKDNNLQTNSPLNENDVLSLNASGTLSGGDVSASGNVNLEGTIVVTSINQAIGSPLTFGGGPKKETANATFYHAFDLLIVIKISLASIFIYSLHYGESHIVDITKIIITGITDILKSPNPEKATEAPITGNVTINYGTVTHYSGSQARIDPDTTKNATIGTATTATITPATDGKTATLEITIDITKITSPNADALAALADLAIPIGPCKVNVKSDKITIKITFDEKDAYASKKWIDIEITGALTNLATALNLNGTTTDKATVRVDPAPNHLTITYNTTGFSVTKDAALKIPEAMEGQGMTAVTKATAQKIVEQLKKTAPPGTDAKNYYSVTDPKTKIRYSFTLNKDQAEKLNDGADAKIIVQYDHIFAEKFDTSSAFSEILREPPVIVALLNKGDLGDDARNYSPKTNFVWHGNEKTGLQGWLPYPATHVKDEEQSKQQGKEVCNESKENTPYNLVHAWIWHFFEYHGSYYDLPGSNYIHIFTPLYRIT</sequence>
<dbReference type="RefSeq" id="XP_954993.1">
    <property type="nucleotide sequence ID" value="XM_949900.1"/>
</dbReference>
<dbReference type="VEuPathDB" id="PiroplasmaDB:TA03845"/>
<proteinExistence type="predicted"/>
<dbReference type="EMBL" id="CR940352">
    <property type="protein sequence ID" value="CAI75517.1"/>
    <property type="molecule type" value="Genomic_DNA"/>
</dbReference>
<feature type="compositionally biased region" description="Polar residues" evidence="1">
    <location>
        <begin position="14"/>
        <end position="25"/>
    </location>
</feature>
<evidence type="ECO:0000256" key="1">
    <source>
        <dbReference type="SAM" id="MobiDB-lite"/>
    </source>
</evidence>
<gene>
    <name evidence="3" type="ORF">TA03845</name>
</gene>
<feature type="transmembrane region" description="Helical" evidence="2">
    <location>
        <begin position="203"/>
        <end position="225"/>
    </location>
</feature>
<keyword evidence="2" id="KW-0812">Transmembrane</keyword>
<evidence type="ECO:0000256" key="2">
    <source>
        <dbReference type="SAM" id="Phobius"/>
    </source>
</evidence>
<keyword evidence="2" id="KW-1133">Transmembrane helix</keyword>
<keyword evidence="2" id="KW-0472">Membrane</keyword>
<protein>
    <submittedName>
        <fullName evidence="3">Uncharacterized protein</fullName>
    </submittedName>
</protein>
<evidence type="ECO:0000313" key="4">
    <source>
        <dbReference type="Proteomes" id="UP000001950"/>
    </source>
</evidence>
<dbReference type="AlphaFoldDB" id="Q4UCD4"/>
<reference evidence="3 4" key="1">
    <citation type="journal article" date="2005" name="Science">
        <title>Genome of the host-cell transforming parasite Theileria annulata compared with T. parva.</title>
        <authorList>
            <person name="Pain A."/>
            <person name="Renauld H."/>
            <person name="Berriman M."/>
            <person name="Murphy L."/>
            <person name="Yeats C.A."/>
            <person name="Weir W."/>
            <person name="Kerhornou A."/>
            <person name="Aslett M."/>
            <person name="Bishop R."/>
            <person name="Bouchier C."/>
            <person name="Cochet M."/>
            <person name="Coulson R.M.R."/>
            <person name="Cronin A."/>
            <person name="de Villiers E.P."/>
            <person name="Fraser A."/>
            <person name="Fosker N."/>
            <person name="Gardner M."/>
            <person name="Goble A."/>
            <person name="Griffiths-Jones S."/>
            <person name="Harris D.E."/>
            <person name="Katzer F."/>
            <person name="Larke N."/>
            <person name="Lord A."/>
            <person name="Maser P."/>
            <person name="McKellar S."/>
            <person name="Mooney P."/>
            <person name="Morton F."/>
            <person name="Nene V."/>
            <person name="O'Neil S."/>
            <person name="Price C."/>
            <person name="Quail M.A."/>
            <person name="Rabbinowitsch E."/>
            <person name="Rawlings N.D."/>
            <person name="Rutter S."/>
            <person name="Saunders D."/>
            <person name="Seeger K."/>
            <person name="Shah T."/>
            <person name="Squares R."/>
            <person name="Squares S."/>
            <person name="Tivey A."/>
            <person name="Walker A.R."/>
            <person name="Woodward J."/>
            <person name="Dobbelaere D.A.E."/>
            <person name="Langsley G."/>
            <person name="Rajandream M.A."/>
            <person name="McKeever D."/>
            <person name="Shiels B."/>
            <person name="Tait A."/>
            <person name="Barrell B.G."/>
            <person name="Hall N."/>
        </authorList>
    </citation>
    <scope>NUCLEOTIDE SEQUENCE [LARGE SCALE GENOMIC DNA]</scope>
    <source>
        <strain evidence="4">Ankara</strain>
    </source>
</reference>
<feature type="transmembrane region" description="Helical" evidence="2">
    <location>
        <begin position="35"/>
        <end position="56"/>
    </location>
</feature>
<dbReference type="InParanoid" id="Q4UCD4"/>
<dbReference type="GeneID" id="3864842"/>
<keyword evidence="4" id="KW-1185">Reference proteome</keyword>
<dbReference type="Proteomes" id="UP000001950">
    <property type="component" value="Chromosome 3"/>
</dbReference>